<dbReference type="PANTHER" id="PTHR48081">
    <property type="entry name" value="AB HYDROLASE SUPERFAMILY PROTEIN C4A8.06C"/>
    <property type="match status" value="1"/>
</dbReference>
<keyword evidence="2" id="KW-0378">Hydrolase</keyword>
<name>A0A1Y2MER3_EPING</name>
<dbReference type="EMBL" id="KZ107838">
    <property type="protein sequence ID" value="OSS54431.1"/>
    <property type="molecule type" value="Genomic_DNA"/>
</dbReference>
<evidence type="ECO:0000259" key="4">
    <source>
        <dbReference type="Pfam" id="PF07859"/>
    </source>
</evidence>
<dbReference type="InterPro" id="IPR050300">
    <property type="entry name" value="GDXG_lipolytic_enzyme"/>
</dbReference>
<sequence>MTTPTVYLDPLSRAFADAAANQPPLESLTVEQFRAEVDLLQQHEPLPGVTRTEFTVPFEDGVTTYIFKPDGYRGDLPVVFVFHGGAWIGGNVDSHDSICRDIALQTGFAVVFPEYTLAPEARYPTQQEQCYAVVKWVKKHGSTKGLSEDLFAIVGDSAGGQLTTAVTILASTRKPTINIAYQVLISPVTDTVTTDRDTPSEYRFFNGPFLTVPFLRKCIDAYIPNPDDRTSELATARNISAKNAAKQPPTLILNSSADLLRDDGVFYGEILQKAGVDVAIMTSHGQLHDSVLFEAVRAGATPRAALRLIAAQLKMALKETGEVKVAAKGRGKRLRDGLSEENTDQPTKKDVRRRKR</sequence>
<dbReference type="Gene3D" id="3.40.50.1820">
    <property type="entry name" value="alpha/beta hydrolase"/>
    <property type="match status" value="1"/>
</dbReference>
<proteinExistence type="inferred from homology"/>
<evidence type="ECO:0000256" key="3">
    <source>
        <dbReference type="SAM" id="MobiDB-lite"/>
    </source>
</evidence>
<evidence type="ECO:0000256" key="1">
    <source>
        <dbReference type="ARBA" id="ARBA00010515"/>
    </source>
</evidence>
<evidence type="ECO:0000313" key="5">
    <source>
        <dbReference type="EMBL" id="OSS54431.1"/>
    </source>
</evidence>
<dbReference type="AlphaFoldDB" id="A0A1Y2MER3"/>
<dbReference type="InParanoid" id="A0A1Y2MER3"/>
<organism evidence="5 6">
    <name type="scientific">Epicoccum nigrum</name>
    <name type="common">Soil fungus</name>
    <name type="synonym">Epicoccum purpurascens</name>
    <dbReference type="NCBI Taxonomy" id="105696"/>
    <lineage>
        <taxon>Eukaryota</taxon>
        <taxon>Fungi</taxon>
        <taxon>Dikarya</taxon>
        <taxon>Ascomycota</taxon>
        <taxon>Pezizomycotina</taxon>
        <taxon>Dothideomycetes</taxon>
        <taxon>Pleosporomycetidae</taxon>
        <taxon>Pleosporales</taxon>
        <taxon>Pleosporineae</taxon>
        <taxon>Didymellaceae</taxon>
        <taxon>Epicoccum</taxon>
    </lineage>
</organism>
<dbReference type="PROSITE" id="PS01173">
    <property type="entry name" value="LIPASE_GDXG_HIS"/>
    <property type="match status" value="1"/>
</dbReference>
<keyword evidence="6" id="KW-1185">Reference proteome</keyword>
<dbReference type="Proteomes" id="UP000193240">
    <property type="component" value="Unassembled WGS sequence"/>
</dbReference>
<dbReference type="InterPro" id="IPR002168">
    <property type="entry name" value="Lipase_GDXG_HIS_AS"/>
</dbReference>
<dbReference type="GO" id="GO:0016787">
    <property type="term" value="F:hydrolase activity"/>
    <property type="evidence" value="ECO:0007669"/>
    <property type="project" value="UniProtKB-KW"/>
</dbReference>
<dbReference type="PANTHER" id="PTHR48081:SF8">
    <property type="entry name" value="ALPHA_BETA HYDROLASE FOLD-3 DOMAIN-CONTAINING PROTEIN-RELATED"/>
    <property type="match status" value="1"/>
</dbReference>
<dbReference type="STRING" id="105696.A0A1Y2MER3"/>
<dbReference type="SUPFAM" id="SSF53474">
    <property type="entry name" value="alpha/beta-Hydrolases"/>
    <property type="match status" value="1"/>
</dbReference>
<gene>
    <name evidence="5" type="ORF">B5807_00546</name>
</gene>
<evidence type="ECO:0000313" key="6">
    <source>
        <dbReference type="Proteomes" id="UP000193240"/>
    </source>
</evidence>
<reference evidence="5 6" key="1">
    <citation type="journal article" date="2017" name="Genome Announc.">
        <title>Genome sequence of the saprophytic ascomycete Epicoccum nigrum ICMP 19927 strain isolated from New Zealand.</title>
        <authorList>
            <person name="Fokin M."/>
            <person name="Fleetwood D."/>
            <person name="Weir B.S."/>
            <person name="Villas-Boas S.G."/>
        </authorList>
    </citation>
    <scope>NUCLEOTIDE SEQUENCE [LARGE SCALE GENOMIC DNA]</scope>
    <source>
        <strain evidence="5 6">ICMP 19927</strain>
    </source>
</reference>
<dbReference type="Pfam" id="PF07859">
    <property type="entry name" value="Abhydrolase_3"/>
    <property type="match status" value="1"/>
</dbReference>
<evidence type="ECO:0000256" key="2">
    <source>
        <dbReference type="ARBA" id="ARBA00022801"/>
    </source>
</evidence>
<dbReference type="InterPro" id="IPR013094">
    <property type="entry name" value="AB_hydrolase_3"/>
</dbReference>
<dbReference type="InterPro" id="IPR029058">
    <property type="entry name" value="AB_hydrolase_fold"/>
</dbReference>
<accession>A0A1Y2MER3</accession>
<dbReference type="OMA" id="DHQEVKP"/>
<feature type="region of interest" description="Disordered" evidence="3">
    <location>
        <begin position="326"/>
        <end position="356"/>
    </location>
</feature>
<comment type="similarity">
    <text evidence="1">Belongs to the 'GDXG' lipolytic enzyme family.</text>
</comment>
<feature type="domain" description="Alpha/beta hydrolase fold-3" evidence="4">
    <location>
        <begin position="79"/>
        <end position="289"/>
    </location>
</feature>
<protein>
    <recommendedName>
        <fullName evidence="4">Alpha/beta hydrolase fold-3 domain-containing protein</fullName>
    </recommendedName>
</protein>